<dbReference type="SUPFAM" id="SSF53254">
    <property type="entry name" value="Phosphoglycerate mutase-like"/>
    <property type="match status" value="1"/>
</dbReference>
<dbReference type="GO" id="GO:0005524">
    <property type="term" value="F:ATP binding"/>
    <property type="evidence" value="ECO:0007669"/>
    <property type="project" value="UniProtKB-KW"/>
</dbReference>
<comment type="subcellular location">
    <subcellularLocation>
        <location evidence="2">Cytoplasm</location>
    </subcellularLocation>
</comment>
<dbReference type="CDD" id="cd07067">
    <property type="entry name" value="HP_PGM_like"/>
    <property type="match status" value="1"/>
</dbReference>
<dbReference type="PROSITE" id="PS00175">
    <property type="entry name" value="PG_MUTASE"/>
    <property type="match status" value="1"/>
</dbReference>
<dbReference type="PANTHER" id="PTHR42780:SF1">
    <property type="entry name" value="ISOLEUCINE--TRNA LIGASE, CYTOPLASMIC"/>
    <property type="match status" value="1"/>
</dbReference>
<evidence type="ECO:0000313" key="20">
    <source>
        <dbReference type="EMBL" id="OGJ01178.1"/>
    </source>
</evidence>
<evidence type="ECO:0000256" key="2">
    <source>
        <dbReference type="ARBA" id="ARBA00004496"/>
    </source>
</evidence>
<feature type="binding site" evidence="16">
    <location>
        <position position="561"/>
    </location>
    <ligand>
        <name>substrate</name>
    </ligand>
</feature>
<keyword evidence="9" id="KW-0547">Nucleotide-binding</keyword>
<dbReference type="GO" id="GO:0002161">
    <property type="term" value="F:aminoacyl-tRNA deacylase activity"/>
    <property type="evidence" value="ECO:0007669"/>
    <property type="project" value="InterPro"/>
</dbReference>
<dbReference type="GO" id="GO:0004822">
    <property type="term" value="F:isoleucine-tRNA ligase activity"/>
    <property type="evidence" value="ECO:0007669"/>
    <property type="project" value="UniProtKB-EC"/>
</dbReference>
<feature type="domain" description="HD" evidence="18">
    <location>
        <begin position="1117"/>
        <end position="1162"/>
    </location>
</feature>
<dbReference type="GO" id="GO:0005737">
    <property type="term" value="C:cytoplasm"/>
    <property type="evidence" value="ECO:0007669"/>
    <property type="project" value="UniProtKB-SubCell"/>
</dbReference>
<keyword evidence="13" id="KW-0030">Aminoacyl-tRNA synthetase</keyword>
<comment type="caution">
    <text evidence="20">The sequence shown here is derived from an EMBL/GenBank/DDBJ whole genome shotgun (WGS) entry which is preliminary data.</text>
</comment>
<dbReference type="Gene3D" id="3.90.740.10">
    <property type="entry name" value="Valyl/Leucyl/Isoleucyl-tRNA synthetase, editing domain"/>
    <property type="match status" value="1"/>
</dbReference>
<comment type="similarity">
    <text evidence="3">Belongs to the class-I aminoacyl-tRNA synthetase family. IleS type 2 subfamily.</text>
</comment>
<feature type="binding site" evidence="16">
    <location>
        <begin position="509"/>
        <end position="516"/>
    </location>
    <ligand>
        <name>substrate</name>
    </ligand>
</feature>
<reference evidence="20 21" key="1">
    <citation type="journal article" date="2016" name="Nat. Commun.">
        <title>Thousands of microbial genomes shed light on interconnected biogeochemical processes in an aquifer system.</title>
        <authorList>
            <person name="Anantharaman K."/>
            <person name="Brown C.T."/>
            <person name="Hug L.A."/>
            <person name="Sharon I."/>
            <person name="Castelle C.J."/>
            <person name="Probst A.J."/>
            <person name="Thomas B.C."/>
            <person name="Singh A."/>
            <person name="Wilkins M.J."/>
            <person name="Karaoz U."/>
            <person name="Brodie E.L."/>
            <person name="Williams K.H."/>
            <person name="Hubbard S.S."/>
            <person name="Banfield J.F."/>
        </authorList>
    </citation>
    <scope>NUCLEOTIDE SEQUENCE [LARGE SCALE GENOMIC DNA]</scope>
</reference>
<evidence type="ECO:0000256" key="8">
    <source>
        <dbReference type="ARBA" id="ARBA00022723"/>
    </source>
</evidence>
<comment type="function">
    <text evidence="14">Catalyzes the attachment of isoleucine to tRNA(Ile). As IleRS can inadvertently accommodate and process structurally similar amino acids such as valine, to avoid such errors it has two additional distinct tRNA(Ile)-dependent editing activities. One activity is designated as 'pretransfer' editing and involves the hydrolysis of activated Val-AMP. The other activity is designated 'posttransfer' editing and involves deacylation of mischarged Val-tRNA(Ile).</text>
</comment>
<name>A0A1F6Y474_9BACT</name>
<dbReference type="InterPro" id="IPR033709">
    <property type="entry name" value="Anticodon_Ile_ABEc"/>
</dbReference>
<keyword evidence="11" id="KW-0067">ATP-binding</keyword>
<dbReference type="Gene3D" id="1.10.3210.10">
    <property type="entry name" value="Hypothetical protein af1432"/>
    <property type="match status" value="1"/>
</dbReference>
<evidence type="ECO:0000256" key="11">
    <source>
        <dbReference type="ARBA" id="ARBA00022840"/>
    </source>
</evidence>
<dbReference type="InterPro" id="IPR001345">
    <property type="entry name" value="PG/BPGM_mutase_AS"/>
</dbReference>
<feature type="domain" description="Aminoacyl-tRNA synthetase class Ia" evidence="17">
    <location>
        <begin position="19"/>
        <end position="503"/>
    </location>
</feature>
<dbReference type="CDD" id="cd00077">
    <property type="entry name" value="HDc"/>
    <property type="match status" value="1"/>
</dbReference>
<dbReference type="SUPFAM" id="SSF50677">
    <property type="entry name" value="ValRS/IleRS/LeuRS editing domain"/>
    <property type="match status" value="1"/>
</dbReference>
<dbReference type="Pfam" id="PF08264">
    <property type="entry name" value="Anticodon_1"/>
    <property type="match status" value="1"/>
</dbReference>
<dbReference type="GO" id="GO:0006428">
    <property type="term" value="P:isoleucyl-tRNA aminoacylation"/>
    <property type="evidence" value="ECO:0007669"/>
    <property type="project" value="InterPro"/>
</dbReference>
<feature type="domain" description="Methionyl/Valyl/Leucyl/Isoleucyl-tRNA synthetase anticodon-binding" evidence="19">
    <location>
        <begin position="864"/>
        <end position="1024"/>
    </location>
</feature>
<evidence type="ECO:0000259" key="19">
    <source>
        <dbReference type="Pfam" id="PF08264"/>
    </source>
</evidence>
<evidence type="ECO:0000256" key="3">
    <source>
        <dbReference type="ARBA" id="ARBA00007078"/>
    </source>
</evidence>
<evidence type="ECO:0000256" key="13">
    <source>
        <dbReference type="ARBA" id="ARBA00023146"/>
    </source>
</evidence>
<dbReference type="InterPro" id="IPR003607">
    <property type="entry name" value="HD/PDEase_dom"/>
</dbReference>
<keyword evidence="12" id="KW-0648">Protein biosynthesis</keyword>
<dbReference type="InterPro" id="IPR006674">
    <property type="entry name" value="HD_domain"/>
</dbReference>
<feature type="domain" description="Aminoacyl-tRNA synthetase class Ia" evidence="17">
    <location>
        <begin position="664"/>
        <end position="807"/>
    </location>
</feature>
<evidence type="ECO:0000256" key="7">
    <source>
        <dbReference type="ARBA" id="ARBA00022598"/>
    </source>
</evidence>
<keyword evidence="10" id="KW-0862">Zinc</keyword>
<gene>
    <name evidence="20" type="ORF">A3I23_02740</name>
</gene>
<dbReference type="InterPro" id="IPR023586">
    <property type="entry name" value="Ile-tRNA-ligase_type2"/>
</dbReference>
<dbReference type="SMART" id="SM00855">
    <property type="entry name" value="PGAM"/>
    <property type="match status" value="1"/>
</dbReference>
<dbReference type="InterPro" id="IPR013078">
    <property type="entry name" value="His_Pase_superF_clade-1"/>
</dbReference>
<dbReference type="PANTHER" id="PTHR42780">
    <property type="entry name" value="SOLEUCYL-TRNA SYNTHETASE"/>
    <property type="match status" value="1"/>
</dbReference>
<protein>
    <recommendedName>
        <fullName evidence="5">isoleucine--tRNA ligase</fullName>
        <ecNumber evidence="5">6.1.1.5</ecNumber>
    </recommendedName>
</protein>
<organism evidence="20 21">
    <name type="scientific">Candidatus Nomurabacteria bacterium RIFCSPLOWO2_02_FULL_40_67</name>
    <dbReference type="NCBI Taxonomy" id="1801787"/>
    <lineage>
        <taxon>Bacteria</taxon>
        <taxon>Candidatus Nomuraibacteriota</taxon>
    </lineage>
</organism>
<dbReference type="Gene3D" id="3.40.50.620">
    <property type="entry name" value="HUPs"/>
    <property type="match status" value="2"/>
</dbReference>
<evidence type="ECO:0000256" key="6">
    <source>
        <dbReference type="ARBA" id="ARBA00022490"/>
    </source>
</evidence>
<dbReference type="InterPro" id="IPR009080">
    <property type="entry name" value="tRNAsynth_Ia_anticodon-bd"/>
</dbReference>
<comment type="catalytic activity">
    <reaction evidence="15">
        <text>tRNA(Ile) + L-isoleucine + ATP = L-isoleucyl-tRNA(Ile) + AMP + diphosphate</text>
        <dbReference type="Rhea" id="RHEA:11060"/>
        <dbReference type="Rhea" id="RHEA-COMP:9666"/>
        <dbReference type="Rhea" id="RHEA-COMP:9695"/>
        <dbReference type="ChEBI" id="CHEBI:30616"/>
        <dbReference type="ChEBI" id="CHEBI:33019"/>
        <dbReference type="ChEBI" id="CHEBI:58045"/>
        <dbReference type="ChEBI" id="CHEBI:78442"/>
        <dbReference type="ChEBI" id="CHEBI:78528"/>
        <dbReference type="ChEBI" id="CHEBI:456215"/>
        <dbReference type="EC" id="6.1.1.5"/>
    </reaction>
</comment>
<dbReference type="InterPro" id="IPR013155">
    <property type="entry name" value="M/V/L/I-tRNA-synth_anticd-bd"/>
</dbReference>
<comment type="subunit">
    <text evidence="4">Monomer.</text>
</comment>
<accession>A0A1F6Y474</accession>
<evidence type="ECO:0000256" key="9">
    <source>
        <dbReference type="ARBA" id="ARBA00022741"/>
    </source>
</evidence>
<dbReference type="GO" id="GO:0000049">
    <property type="term" value="F:tRNA binding"/>
    <property type="evidence" value="ECO:0007669"/>
    <property type="project" value="InterPro"/>
</dbReference>
<evidence type="ECO:0000259" key="17">
    <source>
        <dbReference type="Pfam" id="PF00133"/>
    </source>
</evidence>
<evidence type="ECO:0000256" key="5">
    <source>
        <dbReference type="ARBA" id="ARBA00013165"/>
    </source>
</evidence>
<dbReference type="SUPFAM" id="SSF109604">
    <property type="entry name" value="HD-domain/PDEase-like"/>
    <property type="match status" value="1"/>
</dbReference>
<dbReference type="Pfam" id="PF01966">
    <property type="entry name" value="HD"/>
    <property type="match status" value="1"/>
</dbReference>
<keyword evidence="7" id="KW-0436">Ligase</keyword>
<dbReference type="GO" id="GO:0046872">
    <property type="term" value="F:metal ion binding"/>
    <property type="evidence" value="ECO:0007669"/>
    <property type="project" value="UniProtKB-KW"/>
</dbReference>
<dbReference type="SUPFAM" id="SSF47323">
    <property type="entry name" value="Anticodon-binding domain of a subclass of class I aminoacyl-tRNA synthetases"/>
    <property type="match status" value="1"/>
</dbReference>
<evidence type="ECO:0000256" key="1">
    <source>
        <dbReference type="ARBA" id="ARBA00001947"/>
    </source>
</evidence>
<dbReference type="FunFam" id="3.40.50.620:FF:000063">
    <property type="entry name" value="Isoleucine--tRNA ligase"/>
    <property type="match status" value="1"/>
</dbReference>
<dbReference type="Gene3D" id="3.40.50.1240">
    <property type="entry name" value="Phosphoglycerate mutase-like"/>
    <property type="match status" value="1"/>
</dbReference>
<dbReference type="Gene3D" id="1.10.730.10">
    <property type="entry name" value="Isoleucyl-tRNA Synthetase, Domain 1"/>
    <property type="match status" value="1"/>
</dbReference>
<dbReference type="Proteomes" id="UP000177693">
    <property type="component" value="Unassembled WGS sequence"/>
</dbReference>
<dbReference type="EC" id="6.1.1.5" evidence="5"/>
<proteinExistence type="inferred from homology"/>
<evidence type="ECO:0000256" key="15">
    <source>
        <dbReference type="ARBA" id="ARBA00048359"/>
    </source>
</evidence>
<dbReference type="InterPro" id="IPR029033">
    <property type="entry name" value="His_PPase_superfam"/>
</dbReference>
<dbReference type="InterPro" id="IPR009008">
    <property type="entry name" value="Val/Leu/Ile-tRNA-synth_edit"/>
</dbReference>
<evidence type="ECO:0000256" key="12">
    <source>
        <dbReference type="ARBA" id="ARBA00022917"/>
    </source>
</evidence>
<comment type="cofactor">
    <cofactor evidence="1">
        <name>Zn(2+)</name>
        <dbReference type="ChEBI" id="CHEBI:29105"/>
    </cofactor>
</comment>
<evidence type="ECO:0000256" key="16">
    <source>
        <dbReference type="PIRSR" id="PIRSR613078-2"/>
    </source>
</evidence>
<keyword evidence="8" id="KW-0479">Metal-binding</keyword>
<dbReference type="Pfam" id="PF00133">
    <property type="entry name" value="tRNA-synt_1"/>
    <property type="match status" value="2"/>
</dbReference>
<dbReference type="InterPro" id="IPR002300">
    <property type="entry name" value="aa-tRNA-synth_Ia"/>
</dbReference>
<evidence type="ECO:0000256" key="10">
    <source>
        <dbReference type="ARBA" id="ARBA00022833"/>
    </source>
</evidence>
<dbReference type="PRINTS" id="PR00984">
    <property type="entry name" value="TRNASYNTHILE"/>
</dbReference>
<dbReference type="InterPro" id="IPR014729">
    <property type="entry name" value="Rossmann-like_a/b/a_fold"/>
</dbReference>
<evidence type="ECO:0000256" key="4">
    <source>
        <dbReference type="ARBA" id="ARBA00011245"/>
    </source>
</evidence>
<keyword evidence="6" id="KW-0963">Cytoplasm</keyword>
<evidence type="ECO:0000313" key="21">
    <source>
        <dbReference type="Proteomes" id="UP000177693"/>
    </source>
</evidence>
<evidence type="ECO:0000259" key="18">
    <source>
        <dbReference type="Pfam" id="PF01966"/>
    </source>
</evidence>
<dbReference type="Pfam" id="PF00300">
    <property type="entry name" value="His_Phos_1"/>
    <property type="match status" value="1"/>
</dbReference>
<dbReference type="EMBL" id="MFVL01000023">
    <property type="protein sequence ID" value="OGJ01178.1"/>
    <property type="molecule type" value="Genomic_DNA"/>
</dbReference>
<sequence>MENKDTTKKSDAALREEAILQFWKENKIFSKTLSQSKGKKEFVFYEGPPTANGKPGIHHLEARAFKDAIPRYKTMQGFHVRRKGGWDTHGLAVEIQTEKKLGLNSKKAIEEYGIAKFNQECKESVWEYLEVWNKFTKRIGYWLDQEHPYVTYENNYIESVWNVVKKVNDQKLLYKDYKVVPWCPRCGTALSSHELAQGYEDVKDLSVYVKFKVKGQENTYLIAWTTTPWTLPGNVALAVGENIDYVKVKAGDEIFILAKERLSILADGYKVIEELKGKDFVGLEYEPLFPFLKNLLDPRTYNLEPAYKIYAADFVNTADGTGIVHTAVMYGQDDFELGTKVGLPKHHLVNLEGKFIKCTGFLEGRFVREVDDKGKPTLAVDIIEDLKKRNLFFKQENYKHSYPHCWRCHTALIYYARDSWYIRMSDPVIKQKLISENKEINWEPEYIREGRFGEWLREVKDWAISRERYWGTPLPVWVCDSCKKIEVIGSIMDLQAKTKKSGNKYFVMRHGEAENNAKHIFDPKGDPNNHLTERGKKETIISAQKLKNKNIDIIVSSPFLRARETSEIVRKELGLGEKALLVDNRLHEYNEPSVDFVKQRIGEFIFEIEKVHSNKNILIVSHGNPIWVLGNLSKLEKDQNSSESNIFQTAEIQEIRLFLFPHNENYELDLHKPYIDAVALACSCGGNLIRTREVMDVWLDSGAMPFAQDHYPFDFAQDKPFEAQKIMYPADFICEAIDQTRGWFYTLHAIGILMGRGLAYKNVICLGHLLDASGEKMSKSLGNVVDPWLMMDKYGVDTLRLWMYSVNQPGESKNFDEKTVALIQQQTFGLLYNVLAFYELYKDPTLRPPLDKGRVGERSNSVLDQWILARLDELVELSTKNLDNYKLLEPVRGVKDFVGDLSTWYLRRSRERIKGEVANPELEQAQYGARATLYFVLKTLAKLLAPFAPFAAEDIWLRLKNESDQESVHLEEWPKISKSFFDIFGLGKNKQKKILENMGVVREIVTLGLEARQKAGIKVRQPLNTLEIKNFALSQDYIELIKDELNVKEVKQNNNIENKVVLDLNITPALKAEGEYREFMRELQDERKSRGLNPGDSMPISIERIYKKYKIMPNLQTHMLRVAAVASLICDNLNEPVNKEEIISACLLHDMGNIIKSNFEFLPESLEPEGRDYWEKVKEEYIKKYGNNDEKANEQVAKELKMSPSVVSLIKSISFSLICQHKGAVDMSVKVMHYADMRVSPYGVVSLEERMKEAKNRYKLESPSEEEERERLIECGREIEKQIFAKCKIKPEDINNETVTPLIPILKNFVTK</sequence>
<dbReference type="CDD" id="cd07961">
    <property type="entry name" value="Anticodon_Ia_Ile_ABEc"/>
    <property type="match status" value="1"/>
</dbReference>
<evidence type="ECO:0000256" key="14">
    <source>
        <dbReference type="ARBA" id="ARBA00025217"/>
    </source>
</evidence>
<dbReference type="InterPro" id="IPR002301">
    <property type="entry name" value="Ile-tRNA-ligase"/>
</dbReference>
<dbReference type="SUPFAM" id="SSF52374">
    <property type="entry name" value="Nucleotidylyl transferase"/>
    <property type="match status" value="1"/>
</dbReference>